<gene>
    <name evidence="7" type="ORF">LIER_18709</name>
</gene>
<dbReference type="GO" id="GO:0009626">
    <property type="term" value="P:plant-type hypersensitive response"/>
    <property type="evidence" value="ECO:0007669"/>
    <property type="project" value="UniProtKB-KW"/>
</dbReference>
<evidence type="ECO:0000256" key="2">
    <source>
        <dbReference type="ARBA" id="ARBA00022481"/>
    </source>
</evidence>
<evidence type="ECO:0000313" key="7">
    <source>
        <dbReference type="EMBL" id="GAA0162670.1"/>
    </source>
</evidence>
<dbReference type="GO" id="GO:0016020">
    <property type="term" value="C:membrane"/>
    <property type="evidence" value="ECO:0007669"/>
    <property type="project" value="UniProtKB-SubCell"/>
</dbReference>
<evidence type="ECO:0000256" key="1">
    <source>
        <dbReference type="ARBA" id="ARBA00004170"/>
    </source>
</evidence>
<comment type="subcellular location">
    <subcellularLocation>
        <location evidence="1">Membrane</location>
        <topology evidence="1">Peripheral membrane protein</topology>
    </subcellularLocation>
</comment>
<dbReference type="InterPro" id="IPR006121">
    <property type="entry name" value="HMA_dom"/>
</dbReference>
<proteinExistence type="inferred from homology"/>
<keyword evidence="8" id="KW-1185">Reference proteome</keyword>
<keyword evidence="4" id="KW-0636">Prenylation</keyword>
<dbReference type="Proteomes" id="UP001454036">
    <property type="component" value="Unassembled WGS sequence"/>
</dbReference>
<dbReference type="Pfam" id="PF00403">
    <property type="entry name" value="HMA"/>
    <property type="match status" value="1"/>
</dbReference>
<dbReference type="Gene3D" id="3.30.70.100">
    <property type="match status" value="1"/>
</dbReference>
<keyword evidence="4" id="KW-0449">Lipoprotein</keyword>
<evidence type="ECO:0000256" key="5">
    <source>
        <dbReference type="ARBA" id="ARBA00024045"/>
    </source>
</evidence>
<dbReference type="EMBL" id="BAABME010004516">
    <property type="protein sequence ID" value="GAA0162670.1"/>
    <property type="molecule type" value="Genomic_DNA"/>
</dbReference>
<dbReference type="AlphaFoldDB" id="A0AAV3QF02"/>
<comment type="similarity">
    <text evidence="5">Belongs to the HIPP family.</text>
</comment>
<keyword evidence="2" id="KW-0488">Methylation</keyword>
<dbReference type="InterPro" id="IPR044577">
    <property type="entry name" value="HIPP4/7/8/17/18/19"/>
</dbReference>
<dbReference type="PROSITE" id="PS50846">
    <property type="entry name" value="HMA_2"/>
    <property type="match status" value="1"/>
</dbReference>
<feature type="domain" description="HMA" evidence="6">
    <location>
        <begin position="16"/>
        <end position="80"/>
    </location>
</feature>
<dbReference type="CDD" id="cd00371">
    <property type="entry name" value="HMA"/>
    <property type="match status" value="1"/>
</dbReference>
<name>A0AAV3QF02_LITER</name>
<evidence type="ECO:0000259" key="6">
    <source>
        <dbReference type="PROSITE" id="PS50846"/>
    </source>
</evidence>
<evidence type="ECO:0000256" key="4">
    <source>
        <dbReference type="ARBA" id="ARBA00023289"/>
    </source>
</evidence>
<dbReference type="GO" id="GO:0046872">
    <property type="term" value="F:metal ion binding"/>
    <property type="evidence" value="ECO:0007669"/>
    <property type="project" value="UniProtKB-KW"/>
</dbReference>
<organism evidence="7 8">
    <name type="scientific">Lithospermum erythrorhizon</name>
    <name type="common">Purple gromwell</name>
    <name type="synonym">Lithospermum officinale var. erythrorhizon</name>
    <dbReference type="NCBI Taxonomy" id="34254"/>
    <lineage>
        <taxon>Eukaryota</taxon>
        <taxon>Viridiplantae</taxon>
        <taxon>Streptophyta</taxon>
        <taxon>Embryophyta</taxon>
        <taxon>Tracheophyta</taxon>
        <taxon>Spermatophyta</taxon>
        <taxon>Magnoliopsida</taxon>
        <taxon>eudicotyledons</taxon>
        <taxon>Gunneridae</taxon>
        <taxon>Pentapetalae</taxon>
        <taxon>asterids</taxon>
        <taxon>lamiids</taxon>
        <taxon>Boraginales</taxon>
        <taxon>Boraginaceae</taxon>
        <taxon>Boraginoideae</taxon>
        <taxon>Lithospermeae</taxon>
        <taxon>Lithospermum</taxon>
    </lineage>
</organism>
<evidence type="ECO:0000313" key="8">
    <source>
        <dbReference type="Proteomes" id="UP001454036"/>
    </source>
</evidence>
<dbReference type="PANTHER" id="PTHR46195">
    <property type="entry name" value="HEAVY METAL-ASSOCIATED ISOPRENYLATED PLANT PROTEIN 7"/>
    <property type="match status" value="1"/>
</dbReference>
<accession>A0AAV3QF02</accession>
<dbReference type="SUPFAM" id="SSF55008">
    <property type="entry name" value="HMA, heavy metal-associated domain"/>
    <property type="match status" value="1"/>
</dbReference>
<dbReference type="PANTHER" id="PTHR46195:SF18">
    <property type="entry name" value="SUPEROXIDE DISMUTASE 1 COPPER CHAPERONE-LIKE PROTEIN"/>
    <property type="match status" value="1"/>
</dbReference>
<keyword evidence="3" id="KW-0479">Metal-binding</keyword>
<sequence>MGKDKKKEKKKEVKKIVVVEYKISMHCNACERSVAKIICKMKGVDTFMTDMPNNKVVVTGRINYKKLWKKLRKKTGKKVEMVIKKDEENDQISKGELKEQILPESIVLHQYLGENAIFTMFSDENANACCVM</sequence>
<reference evidence="7 8" key="1">
    <citation type="submission" date="2024-01" db="EMBL/GenBank/DDBJ databases">
        <title>The complete chloroplast genome sequence of Lithospermum erythrorhizon: insights into the phylogenetic relationship among Boraginaceae species and the maternal lineages of purple gromwells.</title>
        <authorList>
            <person name="Okada T."/>
            <person name="Watanabe K."/>
        </authorList>
    </citation>
    <scope>NUCLEOTIDE SEQUENCE [LARGE SCALE GENOMIC DNA]</scope>
</reference>
<evidence type="ECO:0000256" key="3">
    <source>
        <dbReference type="ARBA" id="ARBA00022723"/>
    </source>
</evidence>
<dbReference type="InterPro" id="IPR036163">
    <property type="entry name" value="HMA_dom_sf"/>
</dbReference>
<protein>
    <recommendedName>
        <fullName evidence="6">HMA domain-containing protein</fullName>
    </recommendedName>
</protein>
<comment type="caution">
    <text evidence="7">The sequence shown here is derived from an EMBL/GenBank/DDBJ whole genome shotgun (WGS) entry which is preliminary data.</text>
</comment>